<dbReference type="PANTHER" id="PTHR46211">
    <property type="entry name" value="GLYCEROPHOSPHORYL DIESTER PHOSPHODIESTERASE"/>
    <property type="match status" value="1"/>
</dbReference>
<reference evidence="3 4" key="1">
    <citation type="submission" date="2016-10" db="EMBL/GenBank/DDBJ databases">
        <authorList>
            <person name="de Groot N.N."/>
        </authorList>
    </citation>
    <scope>NUCLEOTIDE SEQUENCE [LARGE SCALE GENOMIC DNA]</scope>
    <source>
        <strain evidence="3 4">Calf135</strain>
    </source>
</reference>
<dbReference type="PROSITE" id="PS51704">
    <property type="entry name" value="GP_PDE"/>
    <property type="match status" value="1"/>
</dbReference>
<dbReference type="AlphaFoldDB" id="A0A1H8JVV2"/>
<evidence type="ECO:0000313" key="3">
    <source>
        <dbReference type="EMBL" id="SEN84507.1"/>
    </source>
</evidence>
<feature type="transmembrane region" description="Helical" evidence="1">
    <location>
        <begin position="227"/>
        <end position="250"/>
    </location>
</feature>
<keyword evidence="4" id="KW-1185">Reference proteome</keyword>
<feature type="domain" description="GP-PDE" evidence="2">
    <location>
        <begin position="359"/>
        <end position="593"/>
    </location>
</feature>
<name>A0A1H8JVV2_9FIRM</name>
<evidence type="ECO:0000313" key="4">
    <source>
        <dbReference type="Proteomes" id="UP000199512"/>
    </source>
</evidence>
<feature type="transmembrane region" description="Helical" evidence="1">
    <location>
        <begin position="171"/>
        <end position="193"/>
    </location>
</feature>
<sequence>MVAIIAILKDYFAFMKQFSKNIKMFMKYQIITKGILSLIIIPGYGFLSGYLVKRDGGTMFTNGDILKFMMTPAGAAFMLFLFVVIVLEMVMEIGGYITISCKIEGGYGESSYWEILKYNINLLPRMASVGGIIILLYIGFMAPMTGIGFQLSFLKGFSTPNFIKSVIDQNLIYSVIYTVGIVALIYVSIKFIFTFNYMIIYKMKPYESIKASCALFKKNKKRLMKELAAVLIITIVLASIAVFLWMTLIVKLSENLNLNEYIERVAMLSLLQVQGLALIVVSMLVAPFECYYVTRLFYKIIDEDKKKYPLIAEKKKQSILDIVLRKKKVLVFIAVISIVLYSITLGMFTTEILGYNNKIDVYGHRGYGVGTPENSLSAIKKSIDDKVDYVELDVQRTKDRKYVLNHDKTFERVSYNHPPFIKKRVDQLTLSQIETLDIGSKVSPKYAGEKVPTLEEVLDLCKNKIKINLELKENVDKKMIDDVMNMIEKKGMKNQVYLTSLNANNIEYIEKKDPTFKTGIIYFIKLGDYQKFNSDYMIMEEREATEKAIKKLHKNGKKVIVWTINTPESIEKFSKMDVDGIITDYPEEVKKIVNENSKLSMNDLILSSFLRELDQALPR</sequence>
<dbReference type="Gene3D" id="3.20.20.190">
    <property type="entry name" value="Phosphatidylinositol (PI) phosphodiesterase"/>
    <property type="match status" value="1"/>
</dbReference>
<dbReference type="InterPro" id="IPR018476">
    <property type="entry name" value="GlyceroP-diester-Pdiesterase_M"/>
</dbReference>
<proteinExistence type="predicted"/>
<dbReference type="Proteomes" id="UP000199512">
    <property type="component" value="Unassembled WGS sequence"/>
</dbReference>
<feature type="transmembrane region" description="Helical" evidence="1">
    <location>
        <begin position="270"/>
        <end position="298"/>
    </location>
</feature>
<protein>
    <submittedName>
        <fullName evidence="3">Glycerophosphoryl diester phosphodiesterase</fullName>
    </submittedName>
</protein>
<gene>
    <name evidence="3" type="ORF">SAMN05216454_1184</name>
</gene>
<dbReference type="STRING" id="215200.SAMN05216454_1184"/>
<dbReference type="EMBL" id="FODF01000018">
    <property type="protein sequence ID" value="SEN84507.1"/>
    <property type="molecule type" value="Genomic_DNA"/>
</dbReference>
<dbReference type="SUPFAM" id="SSF51695">
    <property type="entry name" value="PLC-like phosphodiesterases"/>
    <property type="match status" value="1"/>
</dbReference>
<dbReference type="InterPro" id="IPR030395">
    <property type="entry name" value="GP_PDE_dom"/>
</dbReference>
<dbReference type="GO" id="GO:0008081">
    <property type="term" value="F:phosphoric diester hydrolase activity"/>
    <property type="evidence" value="ECO:0007669"/>
    <property type="project" value="InterPro"/>
</dbReference>
<keyword evidence="1" id="KW-1133">Transmembrane helix</keyword>
<organism evidence="3 4">
    <name type="scientific">Peptostreptococcus russellii</name>
    <dbReference type="NCBI Taxonomy" id="215200"/>
    <lineage>
        <taxon>Bacteria</taxon>
        <taxon>Bacillati</taxon>
        <taxon>Bacillota</taxon>
        <taxon>Clostridia</taxon>
        <taxon>Peptostreptococcales</taxon>
        <taxon>Peptostreptococcaceae</taxon>
        <taxon>Peptostreptococcus</taxon>
    </lineage>
</organism>
<keyword evidence="1" id="KW-0812">Transmembrane</keyword>
<dbReference type="Pfam" id="PF03009">
    <property type="entry name" value="GDPD"/>
    <property type="match status" value="1"/>
</dbReference>
<evidence type="ECO:0000256" key="1">
    <source>
        <dbReference type="SAM" id="Phobius"/>
    </source>
</evidence>
<feature type="transmembrane region" description="Helical" evidence="1">
    <location>
        <begin position="30"/>
        <end position="52"/>
    </location>
</feature>
<evidence type="ECO:0000259" key="2">
    <source>
        <dbReference type="PROSITE" id="PS51704"/>
    </source>
</evidence>
<feature type="transmembrane region" description="Helical" evidence="1">
    <location>
        <begin position="329"/>
        <end position="348"/>
    </location>
</feature>
<dbReference type="GO" id="GO:0006629">
    <property type="term" value="P:lipid metabolic process"/>
    <property type="evidence" value="ECO:0007669"/>
    <property type="project" value="InterPro"/>
</dbReference>
<accession>A0A1H8JVV2</accession>
<dbReference type="Pfam" id="PF10110">
    <property type="entry name" value="GPDPase_memb"/>
    <property type="match status" value="1"/>
</dbReference>
<keyword evidence="1" id="KW-0472">Membrane</keyword>
<dbReference type="InterPro" id="IPR017946">
    <property type="entry name" value="PLC-like_Pdiesterase_TIM-brl"/>
</dbReference>
<feature type="transmembrane region" description="Helical" evidence="1">
    <location>
        <begin position="127"/>
        <end position="151"/>
    </location>
</feature>
<feature type="transmembrane region" description="Helical" evidence="1">
    <location>
        <begin position="72"/>
        <end position="90"/>
    </location>
</feature>
<dbReference type="PANTHER" id="PTHR46211:SF8">
    <property type="entry name" value="PHOSPHODIESTERASE"/>
    <property type="match status" value="1"/>
</dbReference>
<dbReference type="RefSeq" id="WP_091976001.1">
    <property type="nucleotide sequence ID" value="NZ_FODF01000018.1"/>
</dbReference>